<dbReference type="RefSeq" id="YP_009055704.1">
    <property type="nucleotide sequence ID" value="NC_024787.1"/>
</dbReference>
<dbReference type="Proteomes" id="UP000027391">
    <property type="component" value="Segment"/>
</dbReference>
<dbReference type="Gene3D" id="3.30.56.60">
    <property type="entry name" value="XkdW-like"/>
    <property type="match status" value="1"/>
</dbReference>
<dbReference type="Pfam" id="PF09636">
    <property type="entry name" value="XkdW"/>
    <property type="match status" value="1"/>
</dbReference>
<dbReference type="SUPFAM" id="SSF159865">
    <property type="entry name" value="XkdW-like"/>
    <property type="match status" value="1"/>
</dbReference>
<dbReference type="KEGG" id="vg:20282925"/>
<evidence type="ECO:0000313" key="2">
    <source>
        <dbReference type="EMBL" id="AID17393.1"/>
    </source>
</evidence>
<protein>
    <recommendedName>
        <fullName evidence="1">Bacteriophage SP-beta YorD domain-containing protein</fullName>
    </recommendedName>
</protein>
<dbReference type="InterPro" id="IPR019094">
    <property type="entry name" value="Phage_SP-beta_YorD"/>
</dbReference>
<name>A0A068C7V9_9CAUD</name>
<dbReference type="InterPro" id="IPR010022">
    <property type="entry name" value="XkdX"/>
</dbReference>
<accession>A0A068C7V9</accession>
<evidence type="ECO:0000259" key="1">
    <source>
        <dbReference type="Pfam" id="PF09636"/>
    </source>
</evidence>
<dbReference type="InterPro" id="IPR035950">
    <property type="entry name" value="XkdW-like_sf"/>
</dbReference>
<organism evidence="2 3">
    <name type="scientific">Listeria phage LMTA-148</name>
    <dbReference type="NCBI Taxonomy" id="1486413"/>
    <lineage>
        <taxon>Viruses</taxon>
        <taxon>Duplodnaviria</taxon>
        <taxon>Heunggongvirae</taxon>
        <taxon>Uroviricota</taxon>
        <taxon>Caudoviricetes</taxon>
        <taxon>Herelleviridae</taxon>
        <taxon>Jasinskavirinae</taxon>
        <taxon>Pecentumvirus</taxon>
        <taxon>Pecentumvirus LMTA148</taxon>
    </lineage>
</organism>
<dbReference type="EMBL" id="KJ591604">
    <property type="protein sequence ID" value="AID17393.1"/>
    <property type="molecule type" value="Genomic_DNA"/>
</dbReference>
<feature type="domain" description="Bacteriophage SP-beta YorD" evidence="1">
    <location>
        <begin position="16"/>
        <end position="66"/>
    </location>
</feature>
<dbReference type="GeneID" id="20282925"/>
<reference evidence="2 3" key="1">
    <citation type="submission" date="2014-03" db="EMBL/GenBank/DDBJ databases">
        <title>Genome sequencing of lytic Listeria phages.</title>
        <authorList>
            <person name="Woolston J."/>
            <person name="Rajanna C."/>
            <person name="Abuladze T."/>
            <person name="Li M."/>
            <person name="Anderson B."/>
            <person name="Sulakvelidze A."/>
        </authorList>
    </citation>
    <scope>NUCLEOTIDE SEQUENCE [LARGE SCALE GENOMIC DNA]</scope>
</reference>
<dbReference type="SMR" id="A0A068C7V9"/>
<dbReference type="NCBIfam" id="TIGR01669">
    <property type="entry name" value="phage_XkdX"/>
    <property type="match status" value="1"/>
</dbReference>
<sequence>MAEEKFSLDGRQYVTAVLYMYPNLDPQYDFGVVSSEGKVEAFEWHVKNITKPSIAQLDQAYKDYVKSIGSPSNPPALEPEVSKEASIGKILTEKFSALEEVNANMLLENLELQSSLDQAVQPKFSTSVRTSRQGSLMSINWYELVLDYYTKGYYTPSQVKRFAEVGKLTFEQAEEIIATKS</sequence>
<evidence type="ECO:0000313" key="3">
    <source>
        <dbReference type="Proteomes" id="UP000027391"/>
    </source>
</evidence>
<keyword evidence="3" id="KW-1185">Reference proteome</keyword>
<proteinExistence type="predicted"/>